<comment type="caution">
    <text evidence="2">The sequence shown here is derived from an EMBL/GenBank/DDBJ whole genome shotgun (WGS) entry which is preliminary data.</text>
</comment>
<feature type="domain" description="Coenzyme Q-binding protein COQ10 START" evidence="1">
    <location>
        <begin position="67"/>
        <end position="181"/>
    </location>
</feature>
<dbReference type="AlphaFoldDB" id="A0AAV8UZ37"/>
<reference evidence="2 3" key="1">
    <citation type="journal article" date="2023" name="Nat. Commun.">
        <title>Origin of minicircular mitochondrial genomes in red algae.</title>
        <authorList>
            <person name="Lee Y."/>
            <person name="Cho C.H."/>
            <person name="Lee Y.M."/>
            <person name="Park S.I."/>
            <person name="Yang J.H."/>
            <person name="West J.A."/>
            <person name="Bhattacharya D."/>
            <person name="Yoon H.S."/>
        </authorList>
    </citation>
    <scope>NUCLEOTIDE SEQUENCE [LARGE SCALE GENOMIC DNA]</scope>
    <source>
        <strain evidence="2 3">CCMP1338</strain>
        <tissue evidence="2">Whole cell</tissue>
    </source>
</reference>
<evidence type="ECO:0000313" key="3">
    <source>
        <dbReference type="Proteomes" id="UP001157974"/>
    </source>
</evidence>
<evidence type="ECO:0000313" key="2">
    <source>
        <dbReference type="EMBL" id="KAJ8906883.1"/>
    </source>
</evidence>
<dbReference type="InterPro" id="IPR023393">
    <property type="entry name" value="START-like_dom_sf"/>
</dbReference>
<gene>
    <name evidence="2" type="ORF">NDN08_003367</name>
</gene>
<dbReference type="PANTHER" id="PTHR33824">
    <property type="entry name" value="POLYKETIDE CYCLASE/DEHYDRASE AND LIPID TRANSPORT SUPERFAMILY PROTEIN"/>
    <property type="match status" value="1"/>
</dbReference>
<dbReference type="Pfam" id="PF03364">
    <property type="entry name" value="Polyketide_cyc"/>
    <property type="match status" value="1"/>
</dbReference>
<proteinExistence type="predicted"/>
<accession>A0AAV8UZ37</accession>
<evidence type="ECO:0000259" key="1">
    <source>
        <dbReference type="Pfam" id="PF03364"/>
    </source>
</evidence>
<dbReference type="InterPro" id="IPR047137">
    <property type="entry name" value="ORF3"/>
</dbReference>
<organism evidence="2 3">
    <name type="scientific">Rhodosorus marinus</name>
    <dbReference type="NCBI Taxonomy" id="101924"/>
    <lineage>
        <taxon>Eukaryota</taxon>
        <taxon>Rhodophyta</taxon>
        <taxon>Stylonematophyceae</taxon>
        <taxon>Stylonematales</taxon>
        <taxon>Stylonemataceae</taxon>
        <taxon>Rhodosorus</taxon>
    </lineage>
</organism>
<dbReference type="PANTHER" id="PTHR33824:SF7">
    <property type="entry name" value="POLYKETIDE CYCLASE_DEHYDRASE AND LIPID TRANSPORT SUPERFAMILY PROTEIN"/>
    <property type="match status" value="1"/>
</dbReference>
<dbReference type="Proteomes" id="UP001157974">
    <property type="component" value="Unassembled WGS sequence"/>
</dbReference>
<protein>
    <recommendedName>
        <fullName evidence="1">Coenzyme Q-binding protein COQ10 START domain-containing protein</fullName>
    </recommendedName>
</protein>
<dbReference type="SUPFAM" id="SSF55961">
    <property type="entry name" value="Bet v1-like"/>
    <property type="match status" value="1"/>
</dbReference>
<dbReference type="InterPro" id="IPR005031">
    <property type="entry name" value="COQ10_START"/>
</dbReference>
<sequence>MMAGVGFVGGGGVPCRQSRQGQHRGRSFVWNQGVRFRLVKRGRAGGAGAGAGVAMSSWYDFYASQKIEAPADYVFQEYTRLEDMPNWAPWLQSVELEGGPDHISKWSIASSGFKFSWRAKITQLIRGKLICWESVEGLKNRGSVSFRTLSNEECEVSIRLGFELPQWLRTVFNNQFVKNFVSDKLQSELKIFRSLLLRKKRRLKSTERNASSI</sequence>
<keyword evidence="3" id="KW-1185">Reference proteome</keyword>
<dbReference type="EMBL" id="JAMWBK010000003">
    <property type="protein sequence ID" value="KAJ8906883.1"/>
    <property type="molecule type" value="Genomic_DNA"/>
</dbReference>
<dbReference type="Gene3D" id="3.30.530.20">
    <property type="match status" value="1"/>
</dbReference>
<name>A0AAV8UZ37_9RHOD</name>